<dbReference type="OrthoDB" id="10067479at2759"/>
<name>A0A8J2MBS8_9HEXA</name>
<feature type="compositionally biased region" description="Polar residues" evidence="1">
    <location>
        <begin position="1"/>
        <end position="19"/>
    </location>
</feature>
<feature type="compositionally biased region" description="Basic and acidic residues" evidence="1">
    <location>
        <begin position="142"/>
        <end position="153"/>
    </location>
</feature>
<comment type="caution">
    <text evidence="2">The sequence shown here is derived from an EMBL/GenBank/DDBJ whole genome shotgun (WGS) entry which is preliminary data.</text>
</comment>
<gene>
    <name evidence="2" type="ORF">AFUS01_LOCUS44969</name>
</gene>
<feature type="compositionally biased region" description="Basic residues" evidence="1">
    <location>
        <begin position="155"/>
        <end position="169"/>
    </location>
</feature>
<dbReference type="Pfam" id="PF15375">
    <property type="entry name" value="FSAF1"/>
    <property type="match status" value="1"/>
</dbReference>
<dbReference type="PANTHER" id="PTHR28366:SF1">
    <property type="entry name" value="CHROMOSOME 1 OPEN READING FRAME 131"/>
    <property type="match status" value="1"/>
</dbReference>
<reference evidence="2" key="1">
    <citation type="submission" date="2021-06" db="EMBL/GenBank/DDBJ databases">
        <authorList>
            <person name="Hodson N. C."/>
            <person name="Mongue J. A."/>
            <person name="Jaron S. K."/>
        </authorList>
    </citation>
    <scope>NUCLEOTIDE SEQUENCE</scope>
</reference>
<dbReference type="InterPro" id="IPR027973">
    <property type="entry name" value="FSAF1-like"/>
</dbReference>
<feature type="compositionally biased region" description="Polar residues" evidence="1">
    <location>
        <begin position="184"/>
        <end position="197"/>
    </location>
</feature>
<proteinExistence type="predicted"/>
<feature type="region of interest" description="Disordered" evidence="1">
    <location>
        <begin position="142"/>
        <end position="197"/>
    </location>
</feature>
<protein>
    <submittedName>
        <fullName evidence="2">Uncharacterized protein</fullName>
    </submittedName>
</protein>
<evidence type="ECO:0000313" key="3">
    <source>
        <dbReference type="Proteomes" id="UP000708208"/>
    </source>
</evidence>
<feature type="compositionally biased region" description="Basic residues" evidence="1">
    <location>
        <begin position="26"/>
        <end position="38"/>
    </location>
</feature>
<sequence>WNSKLDSLESTASKEQGNMQALKLSKGQKKRAKKKLKKAAPNSAALKGVETVVFQNPDAGSGHGSSTSTFKRKANDPASQEASVEIDLKKARFEVMKFGMNSMKSSEKYDAETALAVSLGAKPGKKEYINYKELLVVRKGELEKQREQEEMLNKTKPKPKKTKKEKTTRRKEGGGIVKIKNVKQFLNKSNNNQKRKR</sequence>
<dbReference type="EMBL" id="CAJVCH010570695">
    <property type="protein sequence ID" value="CAG7835625.1"/>
    <property type="molecule type" value="Genomic_DNA"/>
</dbReference>
<accession>A0A8J2MBS8</accession>
<organism evidence="2 3">
    <name type="scientific">Allacma fusca</name>
    <dbReference type="NCBI Taxonomy" id="39272"/>
    <lineage>
        <taxon>Eukaryota</taxon>
        <taxon>Metazoa</taxon>
        <taxon>Ecdysozoa</taxon>
        <taxon>Arthropoda</taxon>
        <taxon>Hexapoda</taxon>
        <taxon>Collembola</taxon>
        <taxon>Symphypleona</taxon>
        <taxon>Sminthuridae</taxon>
        <taxon>Allacma</taxon>
    </lineage>
</organism>
<dbReference type="Proteomes" id="UP000708208">
    <property type="component" value="Unassembled WGS sequence"/>
</dbReference>
<evidence type="ECO:0000313" key="2">
    <source>
        <dbReference type="EMBL" id="CAG7835625.1"/>
    </source>
</evidence>
<feature type="non-terminal residue" evidence="2">
    <location>
        <position position="1"/>
    </location>
</feature>
<evidence type="ECO:0000256" key="1">
    <source>
        <dbReference type="SAM" id="MobiDB-lite"/>
    </source>
</evidence>
<dbReference type="AlphaFoldDB" id="A0A8J2MBS8"/>
<keyword evidence="3" id="KW-1185">Reference proteome</keyword>
<feature type="region of interest" description="Disordered" evidence="1">
    <location>
        <begin position="1"/>
        <end position="42"/>
    </location>
</feature>
<dbReference type="InterPro" id="IPR052852">
    <property type="entry name" value="SSU_Processome_Comp"/>
</dbReference>
<dbReference type="PANTHER" id="PTHR28366">
    <property type="entry name" value="CHROMOSOME 1 OPEN READING FRAME 131"/>
    <property type="match status" value="1"/>
</dbReference>
<feature type="region of interest" description="Disordered" evidence="1">
    <location>
        <begin position="55"/>
        <end position="83"/>
    </location>
</feature>